<protein>
    <submittedName>
        <fullName evidence="7">Putative RDD family membrane protein YckC</fullName>
    </submittedName>
</protein>
<organism evidence="7 8">
    <name type="scientific">Propionicimonas paludicola</name>
    <dbReference type="NCBI Taxonomy" id="185243"/>
    <lineage>
        <taxon>Bacteria</taxon>
        <taxon>Bacillati</taxon>
        <taxon>Actinomycetota</taxon>
        <taxon>Actinomycetes</taxon>
        <taxon>Propionibacteriales</taxon>
        <taxon>Nocardioidaceae</taxon>
        <taxon>Propionicimonas</taxon>
    </lineage>
</organism>
<proteinExistence type="predicted"/>
<dbReference type="PANTHER" id="PTHR38480:SF1">
    <property type="entry name" value="SLR0254 PROTEIN"/>
    <property type="match status" value="1"/>
</dbReference>
<evidence type="ECO:0000256" key="2">
    <source>
        <dbReference type="ARBA" id="ARBA00022692"/>
    </source>
</evidence>
<evidence type="ECO:0000259" key="6">
    <source>
        <dbReference type="Pfam" id="PF06271"/>
    </source>
</evidence>
<name>A0A2A9CTG0_9ACTN</name>
<feature type="domain" description="RDD" evidence="6">
    <location>
        <begin position="18"/>
        <end position="147"/>
    </location>
</feature>
<dbReference type="AlphaFoldDB" id="A0A2A9CTG0"/>
<keyword evidence="2 5" id="KW-0812">Transmembrane</keyword>
<dbReference type="RefSeq" id="WP_098461077.1">
    <property type="nucleotide sequence ID" value="NZ_PDJC01000001.1"/>
</dbReference>
<feature type="transmembrane region" description="Helical" evidence="5">
    <location>
        <begin position="113"/>
        <end position="134"/>
    </location>
</feature>
<dbReference type="InterPro" id="IPR010432">
    <property type="entry name" value="RDD"/>
</dbReference>
<gene>
    <name evidence="7" type="ORF">ATK74_2241</name>
</gene>
<keyword evidence="3 5" id="KW-1133">Transmembrane helix</keyword>
<sequence>MPDEILTGEGVALQISPASVLARAAAWLIDAVATAGVILVTFIFVPLLWELSDFDSAALRAILYVAIVVLFIGVPITVETLSRGRSLGKLALGLQIVRDDGGPVRLRHASVRALVGFFELWMLFGGLAFLVSMLNDRGKRVGDYLAGTYAIRVRSTADARPPLYLPAELAGWAALTDLRPLPSGLALRARQFLSRAPRFPPTIRHRLGLRLAAQLELFVSPAPPWGTYPEPFIAAVLYEHRRREQLAQDRLNQRLTAQLSGINTLPYSIDDPS</sequence>
<evidence type="ECO:0000256" key="5">
    <source>
        <dbReference type="SAM" id="Phobius"/>
    </source>
</evidence>
<keyword evidence="4 5" id="KW-0472">Membrane</keyword>
<evidence type="ECO:0000313" key="8">
    <source>
        <dbReference type="Proteomes" id="UP000226079"/>
    </source>
</evidence>
<dbReference type="EMBL" id="PDJC01000001">
    <property type="protein sequence ID" value="PFG17668.1"/>
    <property type="molecule type" value="Genomic_DNA"/>
</dbReference>
<dbReference type="Proteomes" id="UP000226079">
    <property type="component" value="Unassembled WGS sequence"/>
</dbReference>
<comment type="caution">
    <text evidence="7">The sequence shown here is derived from an EMBL/GenBank/DDBJ whole genome shotgun (WGS) entry which is preliminary data.</text>
</comment>
<comment type="subcellular location">
    <subcellularLocation>
        <location evidence="1">Membrane</location>
        <topology evidence="1">Multi-pass membrane protein</topology>
    </subcellularLocation>
</comment>
<feature type="transmembrane region" description="Helical" evidence="5">
    <location>
        <begin position="24"/>
        <end position="49"/>
    </location>
</feature>
<accession>A0A2A9CTG0</accession>
<reference evidence="7 8" key="1">
    <citation type="submission" date="2017-10" db="EMBL/GenBank/DDBJ databases">
        <title>Sequencing the genomes of 1000 actinobacteria strains.</title>
        <authorList>
            <person name="Klenk H.-P."/>
        </authorList>
    </citation>
    <scope>NUCLEOTIDE SEQUENCE [LARGE SCALE GENOMIC DNA]</scope>
    <source>
        <strain evidence="7 8">DSM 15597</strain>
    </source>
</reference>
<keyword evidence="8" id="KW-1185">Reference proteome</keyword>
<evidence type="ECO:0000256" key="4">
    <source>
        <dbReference type="ARBA" id="ARBA00023136"/>
    </source>
</evidence>
<dbReference type="Pfam" id="PF06271">
    <property type="entry name" value="RDD"/>
    <property type="match status" value="1"/>
</dbReference>
<evidence type="ECO:0000256" key="3">
    <source>
        <dbReference type="ARBA" id="ARBA00022989"/>
    </source>
</evidence>
<evidence type="ECO:0000313" key="7">
    <source>
        <dbReference type="EMBL" id="PFG17668.1"/>
    </source>
</evidence>
<dbReference type="OrthoDB" id="9787732at2"/>
<dbReference type="PANTHER" id="PTHR38480">
    <property type="entry name" value="SLR0254 PROTEIN"/>
    <property type="match status" value="1"/>
</dbReference>
<dbReference type="GO" id="GO:0016020">
    <property type="term" value="C:membrane"/>
    <property type="evidence" value="ECO:0007669"/>
    <property type="project" value="UniProtKB-SubCell"/>
</dbReference>
<feature type="transmembrane region" description="Helical" evidence="5">
    <location>
        <begin position="61"/>
        <end position="78"/>
    </location>
</feature>
<evidence type="ECO:0000256" key="1">
    <source>
        <dbReference type="ARBA" id="ARBA00004141"/>
    </source>
</evidence>